<feature type="disulfide bond" description="Redox-active" evidence="6">
    <location>
        <begin position="60"/>
        <end position="94"/>
    </location>
</feature>
<dbReference type="RefSeq" id="WP_115133161.1">
    <property type="nucleotide sequence ID" value="NZ_UGRS01000001.1"/>
</dbReference>
<evidence type="ECO:0000256" key="2">
    <source>
        <dbReference type="ARBA" id="ARBA00022862"/>
    </source>
</evidence>
<dbReference type="NCBIfam" id="NF001808">
    <property type="entry name" value="PRK00522.1"/>
    <property type="match status" value="1"/>
</dbReference>
<dbReference type="OrthoDB" id="9781543at2"/>
<sequence>MAQVTLQGNPVEVGGAFPQKGQAAPDFQLTAVDLSEKTLADYAGKRKILNIFPSVDTGVCAQSVRTFNEKAAGLDNTVVVCVSADLPFAQKRFCGAEGIDNVAMLSTFRSGFAKDYGVALESGALKGLTARSVVVLDENNQVLHSELVSEIAREPNYEAALAVL</sequence>
<evidence type="ECO:0000256" key="1">
    <source>
        <dbReference type="ARBA" id="ARBA00022559"/>
    </source>
</evidence>
<keyword evidence="2 6" id="KW-0049">Antioxidant</keyword>
<dbReference type="InterPro" id="IPR036249">
    <property type="entry name" value="Thioredoxin-like_sf"/>
</dbReference>
<keyword evidence="4 6" id="KW-1015">Disulfide bond</keyword>
<evidence type="ECO:0000256" key="4">
    <source>
        <dbReference type="ARBA" id="ARBA00023157"/>
    </source>
</evidence>
<keyword evidence="1 6" id="KW-0575">Peroxidase</keyword>
<proteinExistence type="inferred from homology"/>
<dbReference type="InterPro" id="IPR013740">
    <property type="entry name" value="Redoxin"/>
</dbReference>
<evidence type="ECO:0000256" key="3">
    <source>
        <dbReference type="ARBA" id="ARBA00023002"/>
    </source>
</evidence>
<dbReference type="PANTHER" id="PTHR43110">
    <property type="entry name" value="THIOL PEROXIDASE"/>
    <property type="match status" value="1"/>
</dbReference>
<protein>
    <recommendedName>
        <fullName evidence="6">Thiol peroxidase</fullName>
        <shortName evidence="6">Tpx</shortName>
        <ecNumber evidence="6">1.11.1.24</ecNumber>
    </recommendedName>
    <alternativeName>
        <fullName evidence="6">Peroxiredoxin tpx</fullName>
        <shortName evidence="6">Prx</shortName>
    </alternativeName>
    <alternativeName>
        <fullName evidence="6">Thioredoxin peroxidase</fullName>
    </alternativeName>
    <alternativeName>
        <fullName evidence="6">Thioredoxin-dependent peroxiredoxin</fullName>
    </alternativeName>
</protein>
<comment type="miscellaneous">
    <text evidence="6">The active site is a conserved redox-active cysteine residue, the peroxidatic cysteine (C(P)), which makes the nucleophilic attack on the peroxide substrate. The peroxide oxidizes the C(P)-SH to cysteine sulfenic acid (C(P)-SOH), which then reacts with another cysteine residue, the resolving cysteine (C(R)), to form a disulfide bridge. The disulfide is subsequently reduced by an appropriate electron donor to complete the catalytic cycle. In this atypical 2-Cys peroxiredoxin, C(R) is present in the same subunit to form an intramolecular disulfide. The disulfide is subsequently reduced by thioredoxin.</text>
</comment>
<organism evidence="8 9">
    <name type="scientific">Neisseria zoodegmatis</name>
    <dbReference type="NCBI Taxonomy" id="326523"/>
    <lineage>
        <taxon>Bacteria</taxon>
        <taxon>Pseudomonadati</taxon>
        <taxon>Pseudomonadota</taxon>
        <taxon>Betaproteobacteria</taxon>
        <taxon>Neisseriales</taxon>
        <taxon>Neisseriaceae</taxon>
        <taxon>Neisseria</taxon>
    </lineage>
</organism>
<comment type="similarity">
    <text evidence="6">Belongs to the peroxiredoxin family. Tpx subfamily.</text>
</comment>
<dbReference type="Gene3D" id="3.40.30.10">
    <property type="entry name" value="Glutaredoxin"/>
    <property type="match status" value="1"/>
</dbReference>
<accession>A0A378WFT9</accession>
<dbReference type="GO" id="GO:0008379">
    <property type="term" value="F:thioredoxin peroxidase activity"/>
    <property type="evidence" value="ECO:0007669"/>
    <property type="project" value="UniProtKB-UniRule"/>
</dbReference>
<feature type="domain" description="Thioredoxin" evidence="7">
    <location>
        <begin position="18"/>
        <end position="164"/>
    </location>
</feature>
<comment type="catalytic activity">
    <reaction evidence="6">
        <text>a hydroperoxide + [thioredoxin]-dithiol = an alcohol + [thioredoxin]-disulfide + H2O</text>
        <dbReference type="Rhea" id="RHEA:62620"/>
        <dbReference type="Rhea" id="RHEA-COMP:10698"/>
        <dbReference type="Rhea" id="RHEA-COMP:10700"/>
        <dbReference type="ChEBI" id="CHEBI:15377"/>
        <dbReference type="ChEBI" id="CHEBI:29950"/>
        <dbReference type="ChEBI" id="CHEBI:30879"/>
        <dbReference type="ChEBI" id="CHEBI:35924"/>
        <dbReference type="ChEBI" id="CHEBI:50058"/>
        <dbReference type="EC" id="1.11.1.24"/>
    </reaction>
</comment>
<evidence type="ECO:0000313" key="8">
    <source>
        <dbReference type="EMBL" id="SUA35747.1"/>
    </source>
</evidence>
<evidence type="ECO:0000259" key="7">
    <source>
        <dbReference type="PROSITE" id="PS51352"/>
    </source>
</evidence>
<comment type="subunit">
    <text evidence="6">Homodimer.</text>
</comment>
<evidence type="ECO:0000256" key="5">
    <source>
        <dbReference type="ARBA" id="ARBA00023284"/>
    </source>
</evidence>
<feature type="active site" description="Cysteine sulfenic acid (-SOH) intermediate" evidence="6">
    <location>
        <position position="60"/>
    </location>
</feature>
<keyword evidence="5 6" id="KW-0676">Redox-active center</keyword>
<dbReference type="HAMAP" id="MF_00269">
    <property type="entry name" value="Tpx"/>
    <property type="match status" value="1"/>
</dbReference>
<dbReference type="InterPro" id="IPR018219">
    <property type="entry name" value="Tpx_CS"/>
</dbReference>
<dbReference type="PROSITE" id="PS01265">
    <property type="entry name" value="TPX"/>
    <property type="match status" value="1"/>
</dbReference>
<dbReference type="SUPFAM" id="SSF52833">
    <property type="entry name" value="Thioredoxin-like"/>
    <property type="match status" value="1"/>
</dbReference>
<dbReference type="AlphaFoldDB" id="A0A378WFT9"/>
<dbReference type="Pfam" id="PF08534">
    <property type="entry name" value="Redoxin"/>
    <property type="match status" value="1"/>
</dbReference>
<dbReference type="PROSITE" id="PS51352">
    <property type="entry name" value="THIOREDOXIN_2"/>
    <property type="match status" value="1"/>
</dbReference>
<dbReference type="InterPro" id="IPR002065">
    <property type="entry name" value="TPX"/>
</dbReference>
<dbReference type="InterPro" id="IPR013766">
    <property type="entry name" value="Thioredoxin_domain"/>
</dbReference>
<name>A0A378WFT9_9NEIS</name>
<dbReference type="InterPro" id="IPR050455">
    <property type="entry name" value="Tpx_Peroxidase_subfamily"/>
</dbReference>
<comment type="function">
    <text evidence="6">Thiol-specific peroxidase that catalyzes the reduction of hydrogen peroxide and organic hydroperoxides to water and alcohols, respectively. Plays a role in cell protection against oxidative stress by detoxifying peroxides.</text>
</comment>
<dbReference type="EMBL" id="UGRS01000001">
    <property type="protein sequence ID" value="SUA35747.1"/>
    <property type="molecule type" value="Genomic_DNA"/>
</dbReference>
<dbReference type="PANTHER" id="PTHR43110:SF1">
    <property type="entry name" value="THIOL PEROXIDASE"/>
    <property type="match status" value="1"/>
</dbReference>
<dbReference type="CDD" id="cd03014">
    <property type="entry name" value="PRX_Atyp2cys"/>
    <property type="match status" value="1"/>
</dbReference>
<keyword evidence="3 6" id="KW-0560">Oxidoreductase</keyword>
<gene>
    <name evidence="6 8" type="primary">tpx</name>
    <name evidence="8" type="ORF">NCTC12229_00153</name>
</gene>
<evidence type="ECO:0000256" key="6">
    <source>
        <dbReference type="HAMAP-Rule" id="MF_00269"/>
    </source>
</evidence>
<evidence type="ECO:0000313" key="9">
    <source>
        <dbReference type="Proteomes" id="UP000254055"/>
    </source>
</evidence>
<reference evidence="8 9" key="1">
    <citation type="submission" date="2018-06" db="EMBL/GenBank/DDBJ databases">
        <authorList>
            <consortium name="Pathogen Informatics"/>
            <person name="Doyle S."/>
        </authorList>
    </citation>
    <scope>NUCLEOTIDE SEQUENCE [LARGE SCALE GENOMIC DNA]</scope>
    <source>
        <strain evidence="8 9">NCTC12229</strain>
    </source>
</reference>
<dbReference type="EC" id="1.11.1.24" evidence="6"/>
<dbReference type="Proteomes" id="UP000254055">
    <property type="component" value="Unassembled WGS sequence"/>
</dbReference>